<keyword evidence="1" id="KW-0675">Receptor</keyword>
<organism evidence="1 2">
    <name type="scientific">Morella rubra</name>
    <name type="common">Chinese bayberry</name>
    <dbReference type="NCBI Taxonomy" id="262757"/>
    <lineage>
        <taxon>Eukaryota</taxon>
        <taxon>Viridiplantae</taxon>
        <taxon>Streptophyta</taxon>
        <taxon>Embryophyta</taxon>
        <taxon>Tracheophyta</taxon>
        <taxon>Spermatophyta</taxon>
        <taxon>Magnoliopsida</taxon>
        <taxon>eudicotyledons</taxon>
        <taxon>Gunneridae</taxon>
        <taxon>Pentapetalae</taxon>
        <taxon>rosids</taxon>
        <taxon>fabids</taxon>
        <taxon>Fagales</taxon>
        <taxon>Myricaceae</taxon>
        <taxon>Morella</taxon>
    </lineage>
</organism>
<dbReference type="Gene3D" id="1.10.510.10">
    <property type="entry name" value="Transferase(Phosphotransferase) domain 1"/>
    <property type="match status" value="1"/>
</dbReference>
<dbReference type="OrthoDB" id="1707419at2759"/>
<keyword evidence="2" id="KW-1185">Reference proteome</keyword>
<reference evidence="1 2" key="1">
    <citation type="journal article" date="2019" name="Plant Biotechnol. J.">
        <title>The red bayberry genome and genetic basis of sex determination.</title>
        <authorList>
            <person name="Jia H.M."/>
            <person name="Jia H.J."/>
            <person name="Cai Q.L."/>
            <person name="Wang Y."/>
            <person name="Zhao H.B."/>
            <person name="Yang W.F."/>
            <person name="Wang G.Y."/>
            <person name="Li Y.H."/>
            <person name="Zhan D.L."/>
            <person name="Shen Y.T."/>
            <person name="Niu Q.F."/>
            <person name="Chang L."/>
            <person name="Qiu J."/>
            <person name="Zhao L."/>
            <person name="Xie H.B."/>
            <person name="Fu W.Y."/>
            <person name="Jin J."/>
            <person name="Li X.W."/>
            <person name="Jiao Y."/>
            <person name="Zhou C.C."/>
            <person name="Tu T."/>
            <person name="Chai C.Y."/>
            <person name="Gao J.L."/>
            <person name="Fan L.J."/>
            <person name="van de Weg E."/>
            <person name="Wang J.Y."/>
            <person name="Gao Z.S."/>
        </authorList>
    </citation>
    <scope>NUCLEOTIDE SEQUENCE [LARGE SCALE GENOMIC DNA]</scope>
    <source>
        <tissue evidence="1">Leaves</tissue>
    </source>
</reference>
<comment type="caution">
    <text evidence="1">The sequence shown here is derived from an EMBL/GenBank/DDBJ whole genome shotgun (WGS) entry which is preliminary data.</text>
</comment>
<dbReference type="GO" id="GO:0009506">
    <property type="term" value="C:plasmodesma"/>
    <property type="evidence" value="ECO:0007669"/>
    <property type="project" value="TreeGrafter"/>
</dbReference>
<accession>A0A6A1VG48</accession>
<dbReference type="AlphaFoldDB" id="A0A6A1VG48"/>
<dbReference type="EMBL" id="RXIC02000024">
    <property type="protein sequence ID" value="KAB1211545.1"/>
    <property type="molecule type" value="Genomic_DNA"/>
</dbReference>
<dbReference type="InterPro" id="IPR045272">
    <property type="entry name" value="ANXUR1/2-like"/>
</dbReference>
<keyword evidence="1" id="KW-0808">Transferase</keyword>
<dbReference type="GO" id="GO:0004714">
    <property type="term" value="F:transmembrane receptor protein tyrosine kinase activity"/>
    <property type="evidence" value="ECO:0007669"/>
    <property type="project" value="InterPro"/>
</dbReference>
<keyword evidence="1" id="KW-0418">Kinase</keyword>
<proteinExistence type="predicted"/>
<evidence type="ECO:0000313" key="2">
    <source>
        <dbReference type="Proteomes" id="UP000516437"/>
    </source>
</evidence>
<evidence type="ECO:0000313" key="1">
    <source>
        <dbReference type="EMBL" id="KAB1211545.1"/>
    </source>
</evidence>
<dbReference type="Proteomes" id="UP000516437">
    <property type="component" value="Chromosome 6"/>
</dbReference>
<name>A0A6A1VG48_9ROSI</name>
<dbReference type="PANTHER" id="PTHR27003">
    <property type="entry name" value="OS07G0166700 PROTEIN"/>
    <property type="match status" value="1"/>
</dbReference>
<sequence length="159" mass="17657">MCPKALNSKLVDDQKNLAHWARKCIDRGTIGEIIDPYLKGKISPECFKVYVEVAESCVRDAGIDRPTMNDVMEKLDFALELQNNADAAKEKTNPGGEHTYPEVLSFHVGGTTGAPMCATFQSRHVWEDDSGTGLTMTLRRPTEVSILILYASRRPHGHL</sequence>
<dbReference type="GO" id="GO:0005886">
    <property type="term" value="C:plasma membrane"/>
    <property type="evidence" value="ECO:0007669"/>
    <property type="project" value="TreeGrafter"/>
</dbReference>
<dbReference type="PANTHER" id="PTHR27003:SF451">
    <property type="entry name" value="PROTEIN KINASE DOMAIN-CONTAINING PROTEIN"/>
    <property type="match status" value="1"/>
</dbReference>
<gene>
    <name evidence="1" type="ORF">CJ030_MR6G013287</name>
</gene>
<protein>
    <submittedName>
        <fullName evidence="1">Receptor-like protein kinase ANXUR2</fullName>
    </submittedName>
</protein>